<feature type="compositionally biased region" description="Basic and acidic residues" evidence="1">
    <location>
        <begin position="371"/>
        <end position="390"/>
    </location>
</feature>
<accession>R4SXE2</accession>
<dbReference type="HOGENOM" id="CLU_466645_0_0_11"/>
<dbReference type="PATRIC" id="fig|1156913.3.peg.5522"/>
<dbReference type="AlphaFoldDB" id="R4SXE2"/>
<feature type="region of interest" description="Disordered" evidence="1">
    <location>
        <begin position="427"/>
        <end position="459"/>
    </location>
</feature>
<evidence type="ECO:0000313" key="2">
    <source>
        <dbReference type="EMBL" id="AGM08004.1"/>
    </source>
</evidence>
<gene>
    <name evidence="2" type="ORF">AORI_5421</name>
</gene>
<feature type="region of interest" description="Disordered" evidence="1">
    <location>
        <begin position="63"/>
        <end position="97"/>
    </location>
</feature>
<dbReference type="EMBL" id="CP003410">
    <property type="protein sequence ID" value="AGM08004.1"/>
    <property type="molecule type" value="Genomic_DNA"/>
</dbReference>
<feature type="region of interest" description="Disordered" evidence="1">
    <location>
        <begin position="336"/>
        <end position="397"/>
    </location>
</feature>
<proteinExistence type="predicted"/>
<dbReference type="Proteomes" id="UP000013968">
    <property type="component" value="Chromosome"/>
</dbReference>
<evidence type="ECO:0000256" key="1">
    <source>
        <dbReference type="SAM" id="MobiDB-lite"/>
    </source>
</evidence>
<name>R4SXE2_9PSEU</name>
<sequence>MPVRRRRGRTRVPAGLLTHRRGLGVPGRPSARIRLAGHVRGRRRRLGRTGRLPLTSILRDTVPARPRGGALGHPRTRRVTGVPAGRDRGFWARGRNPRPSGTMRCRLSGLRGRCLPEKLPQVRLTGTLGRNSLLCSRFGTEHRPQWSPGRRRDLTRAIRDTIGRLRGRGSTGLGNDQRPLLRFPGDLRRLIRRLGIGRQLLRVPPVLGIRLLFRRDSGLVLTLGGGFTITGQRRRGRLEPPESQLIQLVQERLPHHRGTLAGDTAALPPIPGTGQRAQNAFPHHPLVVLEREEHQGITEGHHGHLAQRVSRRASDIERLLPPLRQLVPYLLREEAPHSPGRTVEHATRHTADRATDRRPLQRLGIPPVPAIRRDLTTLDTPVHRDHEPRTARRPLRRRRAQLQQLTTHLLHGELTQLRLQQLEDPLNGETSSHLHHGNEDRAEQRRQQLNDRRERQRRERDQHDLVLLNVGGGVFRLLLERRRLDLQLLETGRQIALDEPQDFRRRLAVERPIQPARHRRELIDDSVEIRMEHRPGVTDGFQPALAAFRPLHTQDDLEEVLETRRQLGGLVSAVHRPLITTACA</sequence>
<organism evidence="2 3">
    <name type="scientific">Amycolatopsis keratiniphila</name>
    <dbReference type="NCBI Taxonomy" id="129921"/>
    <lineage>
        <taxon>Bacteria</taxon>
        <taxon>Bacillati</taxon>
        <taxon>Actinomycetota</taxon>
        <taxon>Actinomycetes</taxon>
        <taxon>Pseudonocardiales</taxon>
        <taxon>Pseudonocardiaceae</taxon>
        <taxon>Amycolatopsis</taxon>
        <taxon>Amycolatopsis japonica group</taxon>
    </lineage>
</organism>
<dbReference type="KEGG" id="aoi:AORI_5421"/>
<evidence type="ECO:0000313" key="3">
    <source>
        <dbReference type="Proteomes" id="UP000013968"/>
    </source>
</evidence>
<feature type="compositionally biased region" description="Basic and acidic residues" evidence="1">
    <location>
        <begin position="436"/>
        <end position="459"/>
    </location>
</feature>
<protein>
    <submittedName>
        <fullName evidence="2">Uncharacterized protein</fullName>
    </submittedName>
</protein>
<reference evidence="2 3" key="1">
    <citation type="journal article" date="2013" name="BMC Genomics">
        <title>ContigScape: a Cytoscape plugin facilitating microbial genome gap closing.</title>
        <authorList>
            <person name="Tang B."/>
            <person name="Wang Q."/>
            <person name="Yang M."/>
            <person name="Xie F."/>
            <person name="Zhu Y."/>
            <person name="Zhuo Y."/>
            <person name="Wang S."/>
            <person name="Gao H."/>
            <person name="Ding X."/>
            <person name="Zhang L."/>
            <person name="Zhao G."/>
            <person name="Zheng H."/>
        </authorList>
    </citation>
    <scope>NUCLEOTIDE SEQUENCE [LARGE SCALE GENOMIC DNA]</scope>
    <source>
        <strain evidence="2 3">HCCB10007</strain>
    </source>
</reference>
<keyword evidence="3" id="KW-1185">Reference proteome</keyword>
<feature type="compositionally biased region" description="Basic and acidic residues" evidence="1">
    <location>
        <begin position="336"/>
        <end position="359"/>
    </location>
</feature>